<organism evidence="15 16">
    <name type="scientific">Emticicia aquatilis</name>
    <dbReference type="NCBI Taxonomy" id="1537369"/>
    <lineage>
        <taxon>Bacteria</taxon>
        <taxon>Pseudomonadati</taxon>
        <taxon>Bacteroidota</taxon>
        <taxon>Cytophagia</taxon>
        <taxon>Cytophagales</taxon>
        <taxon>Leadbetterellaceae</taxon>
        <taxon>Emticicia</taxon>
    </lineage>
</organism>
<keyword evidence="16" id="KW-1185">Reference proteome</keyword>
<evidence type="ECO:0000256" key="1">
    <source>
        <dbReference type="ARBA" id="ARBA00001946"/>
    </source>
</evidence>
<sequence>MKSNRIILILIFFGVGYLLYYKDKAGPIGSFWKTVTGVFESKGSKSEEKNPYKAPEPDTEATATKGDEKYDDVATASNKKDEQKSNDKQEKEDDSSIFDKIKDKVFNTDTQEESTDNGEIPDFTFPAIHKGDEIIKHKNYTLRYEEDYEVPAWVVHKLRGEYTRGTASRGDNQFMPDRKVKDNSALSGDYSSTGYDRGHMVPAGDFKCCQELMTETFYMSNIAPQVPDFNRGIWENIESRIRGWAVRDEELFIVTGPVLRKGLPTIGRYNNVAVPEYFYKIALFYQPKSGKSPRMIAFLLPNEALFGKRMNSFVVSVDEVEKATGLDFFAKLPADIQTKLEANSSWSDWTKIQ</sequence>
<dbReference type="RefSeq" id="WP_188766795.1">
    <property type="nucleotide sequence ID" value="NZ_BMKK01000005.1"/>
</dbReference>
<evidence type="ECO:0000256" key="3">
    <source>
        <dbReference type="ARBA" id="ARBA00022722"/>
    </source>
</evidence>
<keyword evidence="12" id="KW-0812">Transmembrane</keyword>
<dbReference type="SMART" id="SM00892">
    <property type="entry name" value="Endonuclease_NS"/>
    <property type="match status" value="1"/>
</dbReference>
<dbReference type="EC" id="3.1.30.-" evidence="10"/>
<evidence type="ECO:0000256" key="11">
    <source>
        <dbReference type="SAM" id="MobiDB-lite"/>
    </source>
</evidence>
<dbReference type="GO" id="GO:0003676">
    <property type="term" value="F:nucleic acid binding"/>
    <property type="evidence" value="ECO:0007669"/>
    <property type="project" value="InterPro"/>
</dbReference>
<evidence type="ECO:0000313" key="16">
    <source>
        <dbReference type="Proteomes" id="UP000609064"/>
    </source>
</evidence>
<dbReference type="InterPro" id="IPR044925">
    <property type="entry name" value="His-Me_finger_sf"/>
</dbReference>
<keyword evidence="7" id="KW-0460">Magnesium</keyword>
<evidence type="ECO:0000259" key="13">
    <source>
        <dbReference type="SMART" id="SM00477"/>
    </source>
</evidence>
<keyword evidence="5 10" id="KW-0255">Endonuclease</keyword>
<reference evidence="15" key="1">
    <citation type="journal article" date="2014" name="Int. J. Syst. Evol. Microbiol.">
        <title>Complete genome sequence of Corynebacterium casei LMG S-19264T (=DSM 44701T), isolated from a smear-ripened cheese.</title>
        <authorList>
            <consortium name="US DOE Joint Genome Institute (JGI-PGF)"/>
            <person name="Walter F."/>
            <person name="Albersmeier A."/>
            <person name="Kalinowski J."/>
            <person name="Ruckert C."/>
        </authorList>
    </citation>
    <scope>NUCLEOTIDE SEQUENCE</scope>
    <source>
        <strain evidence="15">CGMCC 1.15958</strain>
    </source>
</reference>
<evidence type="ECO:0000313" key="15">
    <source>
        <dbReference type="EMBL" id="GGD62887.1"/>
    </source>
</evidence>
<dbReference type="Proteomes" id="UP000609064">
    <property type="component" value="Unassembled WGS sequence"/>
</dbReference>
<proteinExistence type="inferred from homology"/>
<dbReference type="InterPro" id="IPR018524">
    <property type="entry name" value="DNA/RNA_endonuclease_AS"/>
</dbReference>
<evidence type="ECO:0000256" key="8">
    <source>
        <dbReference type="PIRSR" id="PIRSR640255-1"/>
    </source>
</evidence>
<feature type="active site" description="Proton acceptor" evidence="8">
    <location>
        <position position="199"/>
    </location>
</feature>
<dbReference type="InterPro" id="IPR044929">
    <property type="entry name" value="DNA/RNA_non-sp_Endonuclease_sf"/>
</dbReference>
<evidence type="ECO:0000256" key="9">
    <source>
        <dbReference type="PIRSR" id="PIRSR640255-2"/>
    </source>
</evidence>
<name>A0A917DRW3_9BACT</name>
<dbReference type="PANTHER" id="PTHR13966:SF5">
    <property type="entry name" value="ENDONUCLEASE G, MITOCHONDRIAL"/>
    <property type="match status" value="1"/>
</dbReference>
<dbReference type="GO" id="GO:0046872">
    <property type="term" value="F:metal ion binding"/>
    <property type="evidence" value="ECO:0007669"/>
    <property type="project" value="UniProtKB-KW"/>
</dbReference>
<feature type="domain" description="ENPP1-3/EXOG-like endonuclease/phosphodiesterase" evidence="13">
    <location>
        <begin position="137"/>
        <end position="335"/>
    </location>
</feature>
<keyword evidence="3 10" id="KW-0540">Nuclease</keyword>
<dbReference type="SMART" id="SM00477">
    <property type="entry name" value="NUC"/>
    <property type="match status" value="1"/>
</dbReference>
<dbReference type="Gene3D" id="3.40.570.10">
    <property type="entry name" value="Extracellular Endonuclease, subunit A"/>
    <property type="match status" value="1"/>
</dbReference>
<comment type="cofactor">
    <cofactor evidence="1 10">
        <name>Mg(2+)</name>
        <dbReference type="ChEBI" id="CHEBI:18420"/>
    </cofactor>
</comment>
<dbReference type="CDD" id="cd00091">
    <property type="entry name" value="NUC"/>
    <property type="match status" value="1"/>
</dbReference>
<feature type="compositionally biased region" description="Basic and acidic residues" evidence="11">
    <location>
        <begin position="42"/>
        <end position="51"/>
    </location>
</feature>
<evidence type="ECO:0000256" key="4">
    <source>
        <dbReference type="ARBA" id="ARBA00022723"/>
    </source>
</evidence>
<keyword evidence="4 9" id="KW-0479">Metal-binding</keyword>
<feature type="transmembrane region" description="Helical" evidence="12">
    <location>
        <begin position="6"/>
        <end position="21"/>
    </location>
</feature>
<feature type="compositionally biased region" description="Basic and acidic residues" evidence="11">
    <location>
        <begin position="65"/>
        <end position="91"/>
    </location>
</feature>
<comment type="similarity">
    <text evidence="2 10">Belongs to the DNA/RNA non-specific endonuclease family.</text>
</comment>
<dbReference type="InterPro" id="IPR020821">
    <property type="entry name" value="ENPP1-3/EXOG-like_nuc-like"/>
</dbReference>
<accession>A0A917DRW3</accession>
<evidence type="ECO:0000256" key="10">
    <source>
        <dbReference type="RuleBase" id="RU366055"/>
    </source>
</evidence>
<dbReference type="AlphaFoldDB" id="A0A917DRW3"/>
<keyword evidence="12" id="KW-0472">Membrane</keyword>
<feature type="binding site" evidence="9">
    <location>
        <position position="230"/>
    </location>
    <ligand>
        <name>Mg(2+)</name>
        <dbReference type="ChEBI" id="CHEBI:18420"/>
        <note>catalytic</note>
    </ligand>
</feature>
<evidence type="ECO:0000256" key="12">
    <source>
        <dbReference type="SAM" id="Phobius"/>
    </source>
</evidence>
<dbReference type="InterPro" id="IPR001604">
    <property type="entry name" value="Endo_G_ENPP1-like_dom"/>
</dbReference>
<dbReference type="GO" id="GO:0004519">
    <property type="term" value="F:endonuclease activity"/>
    <property type="evidence" value="ECO:0007669"/>
    <property type="project" value="UniProtKB-UniRule"/>
</dbReference>
<dbReference type="PANTHER" id="PTHR13966">
    <property type="entry name" value="ENDONUCLEASE RELATED"/>
    <property type="match status" value="1"/>
</dbReference>
<evidence type="ECO:0000256" key="2">
    <source>
        <dbReference type="ARBA" id="ARBA00010052"/>
    </source>
</evidence>
<dbReference type="InterPro" id="IPR040255">
    <property type="entry name" value="Non-specific_endonuclease"/>
</dbReference>
<keyword evidence="6 10" id="KW-0378">Hydrolase</keyword>
<dbReference type="Pfam" id="PF01223">
    <property type="entry name" value="Endonuclease_NS"/>
    <property type="match status" value="1"/>
</dbReference>
<keyword evidence="12" id="KW-1133">Transmembrane helix</keyword>
<gene>
    <name evidence="15" type="ORF">GCM10011514_28710</name>
</gene>
<dbReference type="PROSITE" id="PS01070">
    <property type="entry name" value="NUCLEASE_NON_SPEC"/>
    <property type="match status" value="1"/>
</dbReference>
<feature type="domain" description="DNA/RNA non-specific endonuclease/pyrophosphatase/phosphodiesterase" evidence="14">
    <location>
        <begin position="136"/>
        <end position="335"/>
    </location>
</feature>
<evidence type="ECO:0000256" key="5">
    <source>
        <dbReference type="ARBA" id="ARBA00022759"/>
    </source>
</evidence>
<dbReference type="GO" id="GO:0016787">
    <property type="term" value="F:hydrolase activity"/>
    <property type="evidence" value="ECO:0007669"/>
    <property type="project" value="UniProtKB-KW"/>
</dbReference>
<dbReference type="EMBL" id="BMKK01000005">
    <property type="protein sequence ID" value="GGD62887.1"/>
    <property type="molecule type" value="Genomic_DNA"/>
</dbReference>
<evidence type="ECO:0000256" key="7">
    <source>
        <dbReference type="ARBA" id="ARBA00022842"/>
    </source>
</evidence>
<dbReference type="SUPFAM" id="SSF54060">
    <property type="entry name" value="His-Me finger endonucleases"/>
    <property type="match status" value="1"/>
</dbReference>
<protein>
    <recommendedName>
        <fullName evidence="10">Endonuclease</fullName>
        <ecNumber evidence="10">3.1.30.-</ecNumber>
    </recommendedName>
</protein>
<reference evidence="15" key="2">
    <citation type="submission" date="2020-09" db="EMBL/GenBank/DDBJ databases">
        <authorList>
            <person name="Sun Q."/>
            <person name="Zhou Y."/>
        </authorList>
    </citation>
    <scope>NUCLEOTIDE SEQUENCE</scope>
    <source>
        <strain evidence="15">CGMCC 1.15958</strain>
    </source>
</reference>
<evidence type="ECO:0000256" key="6">
    <source>
        <dbReference type="ARBA" id="ARBA00022801"/>
    </source>
</evidence>
<evidence type="ECO:0000259" key="14">
    <source>
        <dbReference type="SMART" id="SM00892"/>
    </source>
</evidence>
<comment type="caution">
    <text evidence="15">The sequence shown here is derived from an EMBL/GenBank/DDBJ whole genome shotgun (WGS) entry which is preliminary data.</text>
</comment>
<feature type="region of interest" description="Disordered" evidence="11">
    <location>
        <begin position="42"/>
        <end position="95"/>
    </location>
</feature>